<evidence type="ECO:0000313" key="1">
    <source>
        <dbReference type="EMBL" id="VFJ57599.1"/>
    </source>
</evidence>
<dbReference type="EMBL" id="CAADEY010000155">
    <property type="protein sequence ID" value="VFJ66799.1"/>
    <property type="molecule type" value="Genomic_DNA"/>
</dbReference>
<proteinExistence type="predicted"/>
<organism evidence="2">
    <name type="scientific">Candidatus Kentrum sp. DK</name>
    <dbReference type="NCBI Taxonomy" id="2126562"/>
    <lineage>
        <taxon>Bacteria</taxon>
        <taxon>Pseudomonadati</taxon>
        <taxon>Pseudomonadota</taxon>
        <taxon>Gammaproteobacteria</taxon>
        <taxon>Candidatus Kentrum</taxon>
    </lineage>
</organism>
<protein>
    <submittedName>
        <fullName evidence="2">Uncharacterized protein</fullName>
    </submittedName>
</protein>
<dbReference type="AlphaFoldDB" id="A0A450THT9"/>
<gene>
    <name evidence="1" type="ORF">BECKDK2373B_GA0170837_106721</name>
    <name evidence="2" type="ORF">BECKDK2373C_GA0170839_11555</name>
</gene>
<sequence>MDNDVIIKTLEMTRRIRDENHEKLRGKSPRERISFYRKKARRLYDKIGRPLREAPLGVLLSQE</sequence>
<evidence type="ECO:0000313" key="2">
    <source>
        <dbReference type="EMBL" id="VFJ66799.1"/>
    </source>
</evidence>
<name>A0A450THT9_9GAMM</name>
<reference evidence="2" key="1">
    <citation type="submission" date="2019-02" db="EMBL/GenBank/DDBJ databases">
        <authorList>
            <person name="Gruber-Vodicka R. H."/>
            <person name="Seah K. B. B."/>
        </authorList>
    </citation>
    <scope>NUCLEOTIDE SEQUENCE</scope>
    <source>
        <strain evidence="2">BECK_DK161</strain>
        <strain evidence="1">BECK_DK47</strain>
    </source>
</reference>
<accession>A0A450THT9</accession>
<dbReference type="EMBL" id="CAADEX010000067">
    <property type="protein sequence ID" value="VFJ57599.1"/>
    <property type="molecule type" value="Genomic_DNA"/>
</dbReference>